<organism evidence="2 3">
    <name type="scientific">Okeania hirsuta</name>
    <dbReference type="NCBI Taxonomy" id="1458930"/>
    <lineage>
        <taxon>Bacteria</taxon>
        <taxon>Bacillati</taxon>
        <taxon>Cyanobacteriota</taxon>
        <taxon>Cyanophyceae</taxon>
        <taxon>Oscillatoriophycideae</taxon>
        <taxon>Oscillatoriales</taxon>
        <taxon>Microcoleaceae</taxon>
        <taxon>Okeania</taxon>
    </lineage>
</organism>
<protein>
    <submittedName>
        <fullName evidence="2">Prepilin-type N-terminal cleavage/methylation domain-containing protein</fullName>
    </submittedName>
</protein>
<name>A0A3N6Q0M1_9CYAN</name>
<evidence type="ECO:0000256" key="1">
    <source>
        <dbReference type="SAM" id="Phobius"/>
    </source>
</evidence>
<accession>A0A3N6Q0M1</accession>
<dbReference type="EMBL" id="RCBY01000016">
    <property type="protein sequence ID" value="RQH52728.1"/>
    <property type="molecule type" value="Genomic_DNA"/>
</dbReference>
<keyword evidence="1" id="KW-1133">Transmembrane helix</keyword>
<comment type="caution">
    <text evidence="2">The sequence shown here is derived from an EMBL/GenBank/DDBJ whole genome shotgun (WGS) entry which is preliminary data.</text>
</comment>
<dbReference type="RefSeq" id="WP_124154294.1">
    <property type="nucleotide sequence ID" value="NZ_CAWOLW010000068.1"/>
</dbReference>
<keyword evidence="1" id="KW-0472">Membrane</keyword>
<dbReference type="OrthoDB" id="468456at2"/>
<dbReference type="Gene3D" id="3.30.700.10">
    <property type="entry name" value="Glycoprotein, Type 4 Pilin"/>
    <property type="match status" value="1"/>
</dbReference>
<keyword evidence="3" id="KW-1185">Reference proteome</keyword>
<feature type="transmembrane region" description="Helical" evidence="1">
    <location>
        <begin position="38"/>
        <end position="59"/>
    </location>
</feature>
<keyword evidence="1" id="KW-0812">Transmembrane</keyword>
<dbReference type="InterPro" id="IPR045584">
    <property type="entry name" value="Pilin-like"/>
</dbReference>
<dbReference type="NCBIfam" id="TIGR02532">
    <property type="entry name" value="IV_pilin_GFxxxE"/>
    <property type="match status" value="1"/>
</dbReference>
<dbReference type="InterPro" id="IPR012902">
    <property type="entry name" value="N_methyl_site"/>
</dbReference>
<evidence type="ECO:0000313" key="2">
    <source>
        <dbReference type="EMBL" id="RQH52728.1"/>
    </source>
</evidence>
<sequence length="236" mass="26417">MNVKILISVISTIIKNAAKNISEKSLKQKEAGYSLTELTLVVLIIGIIAAIAAPGWLAFINNYRLRTSTDRIYQAMFAARRNAIRDKTAWQASFQETTNIIGQPVIRYALHKPAIAPNDLPTSSWKYLEPGIEIDDNQTNDKGKYETTLRIVKPDTNTVTTNKTDPIYRALFNYKGCPVYKPTDQCTQTSIQAKGRIGIKHQNQDKPKRCVIISTLLGVVRTGKDHAKALDGKYCY</sequence>
<dbReference type="Proteomes" id="UP000269154">
    <property type="component" value="Unassembled WGS sequence"/>
</dbReference>
<proteinExistence type="predicted"/>
<reference evidence="2 3" key="1">
    <citation type="journal article" date="2018" name="ACS Chem. Biol.">
        <title>Ketoreductase domain dysfunction expands chemodiversity: malyngamide biosynthesis in the cyanobacterium Okeania hirsuta.</title>
        <authorList>
            <person name="Moss N.A."/>
            <person name="Leao T."/>
            <person name="Rankin M."/>
            <person name="McCullough T.M."/>
            <person name="Qu P."/>
            <person name="Korobeynikov A."/>
            <person name="Smith J.L."/>
            <person name="Gerwick L."/>
            <person name="Gerwick W.H."/>
        </authorList>
    </citation>
    <scope>NUCLEOTIDE SEQUENCE [LARGE SCALE GENOMIC DNA]</scope>
    <source>
        <strain evidence="2 3">PAB10Feb10-1</strain>
    </source>
</reference>
<dbReference type="SUPFAM" id="SSF54523">
    <property type="entry name" value="Pili subunits"/>
    <property type="match status" value="1"/>
</dbReference>
<gene>
    <name evidence="2" type="ORF">D5R40_04900</name>
</gene>
<evidence type="ECO:0000313" key="3">
    <source>
        <dbReference type="Proteomes" id="UP000269154"/>
    </source>
</evidence>
<dbReference type="AlphaFoldDB" id="A0A3N6Q0M1"/>